<protein>
    <submittedName>
        <fullName evidence="6">TetR/AcrR family transcriptional regulator</fullName>
    </submittedName>
</protein>
<gene>
    <name evidence="6" type="ORF">SanaruYs_33730</name>
</gene>
<evidence type="ECO:0000256" key="4">
    <source>
        <dbReference type="PROSITE-ProRule" id="PRU00335"/>
    </source>
</evidence>
<name>A0A401UE29_9BACT</name>
<keyword evidence="2 4" id="KW-0238">DNA-binding</keyword>
<dbReference type="PROSITE" id="PS50977">
    <property type="entry name" value="HTH_TETR_2"/>
    <property type="match status" value="1"/>
</dbReference>
<evidence type="ECO:0000256" key="3">
    <source>
        <dbReference type="ARBA" id="ARBA00023163"/>
    </source>
</evidence>
<organism evidence="6 7">
    <name type="scientific">Chryseotalea sanaruensis</name>
    <dbReference type="NCBI Taxonomy" id="2482724"/>
    <lineage>
        <taxon>Bacteria</taxon>
        <taxon>Pseudomonadati</taxon>
        <taxon>Bacteroidota</taxon>
        <taxon>Cytophagia</taxon>
        <taxon>Cytophagales</taxon>
        <taxon>Chryseotaleaceae</taxon>
        <taxon>Chryseotalea</taxon>
    </lineage>
</organism>
<dbReference type="Pfam" id="PF16925">
    <property type="entry name" value="TetR_C_13"/>
    <property type="match status" value="1"/>
</dbReference>
<comment type="caution">
    <text evidence="6">The sequence shown here is derived from an EMBL/GenBank/DDBJ whole genome shotgun (WGS) entry which is preliminary data.</text>
</comment>
<accession>A0A401UE29</accession>
<dbReference type="PROSITE" id="PS01081">
    <property type="entry name" value="HTH_TETR_1"/>
    <property type="match status" value="1"/>
</dbReference>
<dbReference type="PRINTS" id="PR00455">
    <property type="entry name" value="HTHTETR"/>
</dbReference>
<feature type="domain" description="HTH tetR-type" evidence="5">
    <location>
        <begin position="5"/>
        <end position="65"/>
    </location>
</feature>
<keyword evidence="3" id="KW-0804">Transcription</keyword>
<evidence type="ECO:0000256" key="1">
    <source>
        <dbReference type="ARBA" id="ARBA00023015"/>
    </source>
</evidence>
<dbReference type="RefSeq" id="WP_127123773.1">
    <property type="nucleotide sequence ID" value="NZ_BHXQ01000006.1"/>
</dbReference>
<dbReference type="SUPFAM" id="SSF46689">
    <property type="entry name" value="Homeodomain-like"/>
    <property type="match status" value="1"/>
</dbReference>
<dbReference type="Pfam" id="PF00440">
    <property type="entry name" value="TetR_N"/>
    <property type="match status" value="1"/>
</dbReference>
<dbReference type="InterPro" id="IPR011075">
    <property type="entry name" value="TetR_C"/>
</dbReference>
<dbReference type="SUPFAM" id="SSF48498">
    <property type="entry name" value="Tetracyclin repressor-like, C-terminal domain"/>
    <property type="match status" value="1"/>
</dbReference>
<sequence length="196" mass="21637">MRNPEATKENILKKSGILFNTNGYKATSISDITDATGLTKGAIYRHFASKDDLEKETLAFMSEKLFLKLRAIVSSEKHAVKKLTAIFKFFESYITNPPLKGGCPLLNAAIESDDAHPVLRKEALKILTILRTSLITILQNGIDNKQIKADTDKAFFATLIIGALEGGIMMSKLEGNNTDICRITKHLQKQLDAIAL</sequence>
<dbReference type="PANTHER" id="PTHR47506:SF3">
    <property type="entry name" value="HTH-TYPE TRANSCRIPTIONAL REGULATOR LMRA"/>
    <property type="match status" value="1"/>
</dbReference>
<dbReference type="GO" id="GO:0003677">
    <property type="term" value="F:DNA binding"/>
    <property type="evidence" value="ECO:0007669"/>
    <property type="project" value="UniProtKB-UniRule"/>
</dbReference>
<evidence type="ECO:0000256" key="2">
    <source>
        <dbReference type="ARBA" id="ARBA00023125"/>
    </source>
</evidence>
<dbReference type="PANTHER" id="PTHR47506">
    <property type="entry name" value="TRANSCRIPTIONAL REGULATORY PROTEIN"/>
    <property type="match status" value="1"/>
</dbReference>
<evidence type="ECO:0000259" key="5">
    <source>
        <dbReference type="PROSITE" id="PS50977"/>
    </source>
</evidence>
<dbReference type="AlphaFoldDB" id="A0A401UE29"/>
<dbReference type="InterPro" id="IPR023772">
    <property type="entry name" value="DNA-bd_HTH_TetR-type_CS"/>
</dbReference>
<proteinExistence type="predicted"/>
<dbReference type="Proteomes" id="UP000288227">
    <property type="component" value="Unassembled WGS sequence"/>
</dbReference>
<reference evidence="6 7" key="1">
    <citation type="submission" date="2018-11" db="EMBL/GenBank/DDBJ databases">
        <title>Chryseotalea sanarue gen. nov., sp., nov., a member of the family Cytophagaceae, isolated from a brackish lake in Hamamatsu Japan.</title>
        <authorList>
            <person name="Maejima Y."/>
            <person name="Iino T."/>
            <person name="Muraguchi Y."/>
            <person name="Fukuda K."/>
            <person name="Ohkuma M."/>
            <person name="Moriuchi R."/>
            <person name="Dohra H."/>
            <person name="Kimbara K."/>
            <person name="Shintani M."/>
        </authorList>
    </citation>
    <scope>NUCLEOTIDE SEQUENCE [LARGE SCALE GENOMIC DNA]</scope>
    <source>
        <strain evidence="6 7">Ys</strain>
    </source>
</reference>
<evidence type="ECO:0000313" key="7">
    <source>
        <dbReference type="Proteomes" id="UP000288227"/>
    </source>
</evidence>
<dbReference type="InterPro" id="IPR001647">
    <property type="entry name" value="HTH_TetR"/>
</dbReference>
<feature type="DNA-binding region" description="H-T-H motif" evidence="4">
    <location>
        <begin position="28"/>
        <end position="47"/>
    </location>
</feature>
<dbReference type="Gene3D" id="1.10.357.10">
    <property type="entry name" value="Tetracycline Repressor, domain 2"/>
    <property type="match status" value="1"/>
</dbReference>
<evidence type="ECO:0000313" key="6">
    <source>
        <dbReference type="EMBL" id="GCC53130.1"/>
    </source>
</evidence>
<dbReference type="OrthoDB" id="9798857at2"/>
<dbReference type="EMBL" id="BHXQ01000006">
    <property type="protein sequence ID" value="GCC53130.1"/>
    <property type="molecule type" value="Genomic_DNA"/>
</dbReference>
<keyword evidence="1" id="KW-0805">Transcription regulation</keyword>
<dbReference type="InterPro" id="IPR009057">
    <property type="entry name" value="Homeodomain-like_sf"/>
</dbReference>
<keyword evidence="7" id="KW-1185">Reference proteome</keyword>
<dbReference type="InterPro" id="IPR036271">
    <property type="entry name" value="Tet_transcr_reg_TetR-rel_C_sf"/>
</dbReference>